<dbReference type="Gene3D" id="3.20.80.10">
    <property type="entry name" value="Regulatory factor, effector binding domain"/>
    <property type="match status" value="1"/>
</dbReference>
<gene>
    <name evidence="1" type="ORF">FSB76_24780</name>
</gene>
<organism evidence="1 2">
    <name type="scientific">Mucilaginibacter ginsenosidivorax</name>
    <dbReference type="NCBI Taxonomy" id="862126"/>
    <lineage>
        <taxon>Bacteria</taxon>
        <taxon>Pseudomonadati</taxon>
        <taxon>Bacteroidota</taxon>
        <taxon>Sphingobacteriia</taxon>
        <taxon>Sphingobacteriales</taxon>
        <taxon>Sphingobacteriaceae</taxon>
        <taxon>Mucilaginibacter</taxon>
    </lineage>
</organism>
<evidence type="ECO:0000313" key="2">
    <source>
        <dbReference type="Proteomes" id="UP000321362"/>
    </source>
</evidence>
<evidence type="ECO:0008006" key="3">
    <source>
        <dbReference type="Google" id="ProtNLM"/>
    </source>
</evidence>
<evidence type="ECO:0000313" key="1">
    <source>
        <dbReference type="EMBL" id="QEC79005.1"/>
    </source>
</evidence>
<reference evidence="1 2" key="1">
    <citation type="journal article" date="2013" name="J. Microbiol.">
        <title>Mucilaginibacter ginsenosidivorax sp. nov., with ginsenoside converting activity isolated from sediment.</title>
        <authorList>
            <person name="Kim J.K."/>
            <person name="Choi T.E."/>
            <person name="Liu Q.M."/>
            <person name="Park H.Y."/>
            <person name="Yi T.H."/>
            <person name="Yoon M.H."/>
            <person name="Kim S.C."/>
            <person name="Im W.T."/>
        </authorList>
    </citation>
    <scope>NUCLEOTIDE SEQUENCE [LARGE SCALE GENOMIC DNA]</scope>
    <source>
        <strain evidence="1 2">KHI28</strain>
    </source>
</reference>
<dbReference type="EMBL" id="CP042437">
    <property type="protein sequence ID" value="QEC79005.1"/>
    <property type="molecule type" value="Genomic_DNA"/>
</dbReference>
<dbReference type="KEGG" id="mgk:FSB76_24780"/>
<dbReference type="Proteomes" id="UP000321362">
    <property type="component" value="Chromosome"/>
</dbReference>
<dbReference type="RefSeq" id="WP_147058176.1">
    <property type="nucleotide sequence ID" value="NZ_CP042437.1"/>
</dbReference>
<name>A0A5B8W7R8_9SPHI</name>
<proteinExistence type="predicted"/>
<dbReference type="InterPro" id="IPR011256">
    <property type="entry name" value="Reg_factor_effector_dom_sf"/>
</dbReference>
<sequence length="309" mass="34675">MKKTVLIILAAIVVIAAPIYLIIPSTLTVSNQLTVEASDGVVAKFLVHQHRWKKWWPGTKVNDKQFAYQGVQFTINKTTNSGANIDLQQGNFKLDADISYLAEDFAAKISLQAQRQSSMNPVKRVMDYFAARDLQNKTGQVLARFKTFLEDQKNAYGYKIYINKVTDPFLLTTTASAATYPDMQSIYSSIENLKKEAIAKGAKMTNFPMLNITQVGSKEYQISYAIPIDKKITPGKGSVINNLVMGGNLLIADVKGGPNTVNNAFEEVRIYMKDHKLIAPAMPFESMVTDRYLEKDTSKWVTKIYYPIF</sequence>
<protein>
    <recommendedName>
        <fullName evidence="3">GyrI-like domain-containing protein</fullName>
    </recommendedName>
</protein>
<dbReference type="OrthoDB" id="9807923at2"/>
<keyword evidence="2" id="KW-1185">Reference proteome</keyword>
<accession>A0A5B8W7R8</accession>
<dbReference type="AlphaFoldDB" id="A0A5B8W7R8"/>